<dbReference type="EMBL" id="FPCA01000001">
    <property type="protein sequence ID" value="SFU47449.1"/>
    <property type="molecule type" value="Genomic_DNA"/>
</dbReference>
<sequence length="267" mass="30008">MARQLLIFLLLWSSSLLETAQQSGTAAMARIKSGTFVPLYGSEKEPVAVQGFQLDKYPVTNAEFLAFVKQNPQWQKSKVKRLFADQNYLRHWASDASIGAEAAKISNSPVINVSWFAAKAYCECQGKRLPTVNEWEYAALASETKPDATNDERFYQRSLEWYSQPNPQYLPPVQKSFRNYYGVFGMIGLVWEWTADFNSAMLVVDARGTGKNGEQQFCGGGSSNATDLKNYVAFMRYAFRSSLKANYTVGNLGFRCAQSTKAQVARR</sequence>
<keyword evidence="1" id="KW-0732">Signal</keyword>
<feature type="domain" description="Sulfatase-modifying factor enzyme-like" evidence="2">
    <location>
        <begin position="47"/>
        <end position="257"/>
    </location>
</feature>
<evidence type="ECO:0000313" key="4">
    <source>
        <dbReference type="Proteomes" id="UP000182491"/>
    </source>
</evidence>
<dbReference type="RefSeq" id="WP_068836331.1">
    <property type="nucleotide sequence ID" value="NZ_BMXC01000001.1"/>
</dbReference>
<dbReference type="STRING" id="388950.GCA_001611675_00085"/>
<accession>A0A1I7GG68</accession>
<dbReference type="GO" id="GO:0120147">
    <property type="term" value="F:formylglycine-generating oxidase activity"/>
    <property type="evidence" value="ECO:0007669"/>
    <property type="project" value="TreeGrafter"/>
</dbReference>
<dbReference type="AlphaFoldDB" id="A0A1I7GG68"/>
<dbReference type="PANTHER" id="PTHR23150:SF19">
    <property type="entry name" value="FORMYLGLYCINE-GENERATING ENZYME"/>
    <property type="match status" value="1"/>
</dbReference>
<dbReference type="InterPro" id="IPR051043">
    <property type="entry name" value="Sulfatase_Mod_Factor_Kinase"/>
</dbReference>
<dbReference type="InterPro" id="IPR016187">
    <property type="entry name" value="CTDL_fold"/>
</dbReference>
<evidence type="ECO:0000313" key="3">
    <source>
        <dbReference type="EMBL" id="SFU47449.1"/>
    </source>
</evidence>
<name>A0A1I7GG68_9BACT</name>
<gene>
    <name evidence="3" type="ORF">SAMN04487941_0986</name>
</gene>
<evidence type="ECO:0000259" key="2">
    <source>
        <dbReference type="Pfam" id="PF03781"/>
    </source>
</evidence>
<dbReference type="SUPFAM" id="SSF56436">
    <property type="entry name" value="C-type lectin-like"/>
    <property type="match status" value="1"/>
</dbReference>
<evidence type="ECO:0000256" key="1">
    <source>
        <dbReference type="SAM" id="SignalP"/>
    </source>
</evidence>
<dbReference type="Proteomes" id="UP000182491">
    <property type="component" value="Unassembled WGS sequence"/>
</dbReference>
<organism evidence="3 4">
    <name type="scientific">Pontibacter akesuensis</name>
    <dbReference type="NCBI Taxonomy" id="388950"/>
    <lineage>
        <taxon>Bacteria</taxon>
        <taxon>Pseudomonadati</taxon>
        <taxon>Bacteroidota</taxon>
        <taxon>Cytophagia</taxon>
        <taxon>Cytophagales</taxon>
        <taxon>Hymenobacteraceae</taxon>
        <taxon>Pontibacter</taxon>
    </lineage>
</organism>
<dbReference type="PANTHER" id="PTHR23150">
    <property type="entry name" value="SULFATASE MODIFYING FACTOR 1, 2"/>
    <property type="match status" value="1"/>
</dbReference>
<dbReference type="InterPro" id="IPR042095">
    <property type="entry name" value="SUMF_sf"/>
</dbReference>
<protein>
    <submittedName>
        <fullName evidence="3">Formylglycine-generating enzyme, required for sulfatase activity, contains SUMF1/FGE domain</fullName>
    </submittedName>
</protein>
<dbReference type="Gene3D" id="3.90.1580.10">
    <property type="entry name" value="paralog of FGE (formylglycine-generating enzyme)"/>
    <property type="match status" value="1"/>
</dbReference>
<dbReference type="Pfam" id="PF03781">
    <property type="entry name" value="FGE-sulfatase"/>
    <property type="match status" value="1"/>
</dbReference>
<feature type="signal peptide" evidence="1">
    <location>
        <begin position="1"/>
        <end position="20"/>
    </location>
</feature>
<keyword evidence="4" id="KW-1185">Reference proteome</keyword>
<reference evidence="4" key="1">
    <citation type="submission" date="2016-10" db="EMBL/GenBank/DDBJ databases">
        <authorList>
            <person name="Varghese N."/>
        </authorList>
    </citation>
    <scope>NUCLEOTIDE SEQUENCE [LARGE SCALE GENOMIC DNA]</scope>
    <source>
        <strain evidence="4">DSM 18820</strain>
    </source>
</reference>
<feature type="chain" id="PRO_5010347747" evidence="1">
    <location>
        <begin position="21"/>
        <end position="267"/>
    </location>
</feature>
<proteinExistence type="predicted"/>
<dbReference type="InterPro" id="IPR005532">
    <property type="entry name" value="SUMF_dom"/>
</dbReference>